<dbReference type="PANTHER" id="PTHR48043">
    <property type="entry name" value="EG:EG0003.4 PROTEIN-RELATED"/>
    <property type="match status" value="1"/>
</dbReference>
<evidence type="ECO:0000313" key="8">
    <source>
        <dbReference type="EMBL" id="KAJ1187836.1"/>
    </source>
</evidence>
<reference evidence="8" key="1">
    <citation type="journal article" date="2022" name="bioRxiv">
        <title>Sequencing and chromosome-scale assembly of the giantPleurodeles waltlgenome.</title>
        <authorList>
            <person name="Brown T."/>
            <person name="Elewa A."/>
            <person name="Iarovenko S."/>
            <person name="Subramanian E."/>
            <person name="Araus A.J."/>
            <person name="Petzold A."/>
            <person name="Susuki M."/>
            <person name="Suzuki K.-i.T."/>
            <person name="Hayashi T."/>
            <person name="Toyoda A."/>
            <person name="Oliveira C."/>
            <person name="Osipova E."/>
            <person name="Leigh N.D."/>
            <person name="Simon A."/>
            <person name="Yun M.H."/>
        </authorList>
    </citation>
    <scope>NUCLEOTIDE SEQUENCE</scope>
    <source>
        <strain evidence="8">20211129_DDA</strain>
        <tissue evidence="8">Liver</tissue>
    </source>
</reference>
<name>A0AAV7UGY1_PLEWA</name>
<feature type="signal peptide" evidence="7">
    <location>
        <begin position="1"/>
        <end position="20"/>
    </location>
</feature>
<proteinExistence type="inferred from homology"/>
<keyword evidence="9" id="KW-1185">Reference proteome</keyword>
<comment type="similarity">
    <text evidence="2">Belongs to the UDP-glycosyltransferase family.</text>
</comment>
<comment type="caution">
    <text evidence="8">The sequence shown here is derived from an EMBL/GenBank/DDBJ whole genome shotgun (WGS) entry which is preliminary data.</text>
</comment>
<dbReference type="EMBL" id="JANPWB010000005">
    <property type="protein sequence ID" value="KAJ1187836.1"/>
    <property type="molecule type" value="Genomic_DNA"/>
</dbReference>
<evidence type="ECO:0000256" key="5">
    <source>
        <dbReference type="ARBA" id="ARBA00022692"/>
    </source>
</evidence>
<evidence type="ECO:0000256" key="2">
    <source>
        <dbReference type="ARBA" id="ARBA00009995"/>
    </source>
</evidence>
<keyword evidence="5" id="KW-0812">Transmembrane</keyword>
<evidence type="ECO:0000313" key="9">
    <source>
        <dbReference type="Proteomes" id="UP001066276"/>
    </source>
</evidence>
<sequence length="288" mass="33431">MGPAAIFPLLLLMCWSAAEGGRLLVVPLDASHWFAMRDVVEELGHRGHQVVVLVPEYTLLVRQSQHYTLRSYPVPYNKEQLNQRMDYLKNYFVDGSRVEKILAGTFEYQIVLYLTGLFFEGCANLLTNESMIQALQEDHFDALVTDPALPCGVILAEQFKLPFVHTFRGYPCGLEHVATNSPSPTAYVPRCYTLSSDQMVFRERIWNFIFSYLERLLFKNFYSQYESLAAKVLQRDVNLMELYGRASVWLLRYDFVFEYPRPMMPNMVLIGGLNCKERRELKEVHNNK</sequence>
<dbReference type="AlphaFoldDB" id="A0AAV7UGY1"/>
<protein>
    <submittedName>
        <fullName evidence="8">Uncharacterized protein</fullName>
    </submittedName>
</protein>
<comment type="subcellular location">
    <subcellularLocation>
        <location evidence="1">Membrane</location>
        <topology evidence="1">Single-pass membrane protein</topology>
    </subcellularLocation>
</comment>
<evidence type="ECO:0000256" key="6">
    <source>
        <dbReference type="ARBA" id="ARBA00022989"/>
    </source>
</evidence>
<dbReference type="Gene3D" id="3.40.50.2000">
    <property type="entry name" value="Glycogen Phosphorylase B"/>
    <property type="match status" value="1"/>
</dbReference>
<dbReference type="SUPFAM" id="SSF53756">
    <property type="entry name" value="UDP-Glycosyltransferase/glycogen phosphorylase"/>
    <property type="match status" value="1"/>
</dbReference>
<dbReference type="PANTHER" id="PTHR48043:SF161">
    <property type="entry name" value="UDP GLUCURONOSYLTRANSFERASE FAMILY 1 MEMBER A1"/>
    <property type="match status" value="1"/>
</dbReference>
<keyword evidence="6" id="KW-0472">Membrane</keyword>
<evidence type="ECO:0000256" key="4">
    <source>
        <dbReference type="ARBA" id="ARBA00022679"/>
    </source>
</evidence>
<evidence type="ECO:0000256" key="3">
    <source>
        <dbReference type="ARBA" id="ARBA00022676"/>
    </source>
</evidence>
<feature type="chain" id="PRO_5043664279" evidence="7">
    <location>
        <begin position="21"/>
        <end position="288"/>
    </location>
</feature>
<gene>
    <name evidence="8" type="ORF">NDU88_004604</name>
</gene>
<dbReference type="GO" id="GO:0008194">
    <property type="term" value="F:UDP-glycosyltransferase activity"/>
    <property type="evidence" value="ECO:0007669"/>
    <property type="project" value="InterPro"/>
</dbReference>
<keyword evidence="6" id="KW-1133">Transmembrane helix</keyword>
<evidence type="ECO:0000256" key="7">
    <source>
        <dbReference type="SAM" id="SignalP"/>
    </source>
</evidence>
<keyword evidence="4" id="KW-0808">Transferase</keyword>
<keyword evidence="7" id="KW-0732">Signal</keyword>
<keyword evidence="3" id="KW-0328">Glycosyltransferase</keyword>
<evidence type="ECO:0000256" key="1">
    <source>
        <dbReference type="ARBA" id="ARBA00004167"/>
    </source>
</evidence>
<organism evidence="8 9">
    <name type="scientific">Pleurodeles waltl</name>
    <name type="common">Iberian ribbed newt</name>
    <dbReference type="NCBI Taxonomy" id="8319"/>
    <lineage>
        <taxon>Eukaryota</taxon>
        <taxon>Metazoa</taxon>
        <taxon>Chordata</taxon>
        <taxon>Craniata</taxon>
        <taxon>Vertebrata</taxon>
        <taxon>Euteleostomi</taxon>
        <taxon>Amphibia</taxon>
        <taxon>Batrachia</taxon>
        <taxon>Caudata</taxon>
        <taxon>Salamandroidea</taxon>
        <taxon>Salamandridae</taxon>
        <taxon>Pleurodelinae</taxon>
        <taxon>Pleurodeles</taxon>
    </lineage>
</organism>
<dbReference type="InterPro" id="IPR002213">
    <property type="entry name" value="UDP_glucos_trans"/>
</dbReference>
<dbReference type="InterPro" id="IPR050271">
    <property type="entry name" value="UDP-glycosyltransferase"/>
</dbReference>
<dbReference type="GO" id="GO:0016020">
    <property type="term" value="C:membrane"/>
    <property type="evidence" value="ECO:0007669"/>
    <property type="project" value="UniProtKB-SubCell"/>
</dbReference>
<accession>A0AAV7UGY1</accession>
<dbReference type="Proteomes" id="UP001066276">
    <property type="component" value="Chromosome 3_1"/>
</dbReference>
<dbReference type="Pfam" id="PF00201">
    <property type="entry name" value="UDPGT"/>
    <property type="match status" value="1"/>
</dbReference>